<protein>
    <submittedName>
        <fullName evidence="1">Uncharacterized protein</fullName>
    </submittedName>
</protein>
<evidence type="ECO:0000313" key="2">
    <source>
        <dbReference type="Proteomes" id="UP000005426"/>
    </source>
</evidence>
<organism evidence="1 2">
    <name type="scientific">Hypocrea atroviridis (strain ATCC 20476 / IMI 206040)</name>
    <name type="common">Trichoderma atroviride</name>
    <dbReference type="NCBI Taxonomy" id="452589"/>
    <lineage>
        <taxon>Eukaryota</taxon>
        <taxon>Fungi</taxon>
        <taxon>Dikarya</taxon>
        <taxon>Ascomycota</taxon>
        <taxon>Pezizomycotina</taxon>
        <taxon>Sordariomycetes</taxon>
        <taxon>Hypocreomycetidae</taxon>
        <taxon>Hypocreales</taxon>
        <taxon>Hypocreaceae</taxon>
        <taxon>Trichoderma</taxon>
    </lineage>
</organism>
<proteinExistence type="predicted"/>
<reference evidence="1 2" key="1">
    <citation type="journal article" date="2011" name="Genome Biol.">
        <title>Comparative genome sequence analysis underscores mycoparasitism as the ancestral life style of Trichoderma.</title>
        <authorList>
            <person name="Kubicek C.P."/>
            <person name="Herrera-Estrella A."/>
            <person name="Seidl-Seiboth V."/>
            <person name="Martinez D.A."/>
            <person name="Druzhinina I.S."/>
            <person name="Thon M."/>
            <person name="Zeilinger S."/>
            <person name="Casas-Flores S."/>
            <person name="Horwitz B.A."/>
            <person name="Mukherjee P.K."/>
            <person name="Mukherjee M."/>
            <person name="Kredics L."/>
            <person name="Alcaraz L.D."/>
            <person name="Aerts A."/>
            <person name="Antal Z."/>
            <person name="Atanasova L."/>
            <person name="Cervantes-Badillo M.G."/>
            <person name="Challacombe J."/>
            <person name="Chertkov O."/>
            <person name="McCluskey K."/>
            <person name="Coulpier F."/>
            <person name="Deshpande N."/>
            <person name="von Doehren H."/>
            <person name="Ebbole D.J."/>
            <person name="Esquivel-Naranjo E.U."/>
            <person name="Fekete E."/>
            <person name="Flipphi M."/>
            <person name="Glaser F."/>
            <person name="Gomez-Rodriguez E.Y."/>
            <person name="Gruber S."/>
            <person name="Han C."/>
            <person name="Henrissat B."/>
            <person name="Hermosa R."/>
            <person name="Hernandez-Onate M."/>
            <person name="Karaffa L."/>
            <person name="Kosti I."/>
            <person name="Le Crom S."/>
            <person name="Lindquist E."/>
            <person name="Lucas S."/>
            <person name="Luebeck M."/>
            <person name="Luebeck P.S."/>
            <person name="Margeot A."/>
            <person name="Metz B."/>
            <person name="Misra M."/>
            <person name="Nevalainen H."/>
            <person name="Omann M."/>
            <person name="Packer N."/>
            <person name="Perrone G."/>
            <person name="Uresti-Rivera E.E."/>
            <person name="Salamov A."/>
            <person name="Schmoll M."/>
            <person name="Seiboth B."/>
            <person name="Shapiro H."/>
            <person name="Sukno S."/>
            <person name="Tamayo-Ramos J.A."/>
            <person name="Tisch D."/>
            <person name="Wiest A."/>
            <person name="Wilkinson H.H."/>
            <person name="Zhang M."/>
            <person name="Coutinho P.M."/>
            <person name="Kenerley C.M."/>
            <person name="Monte E."/>
            <person name="Baker S.E."/>
            <person name="Grigoriev I.V."/>
        </authorList>
    </citation>
    <scope>NUCLEOTIDE SEQUENCE [LARGE SCALE GENOMIC DNA]</scope>
    <source>
        <strain evidence="2">ATCC 20476 / IMI 206040</strain>
    </source>
</reference>
<sequence length="545" mass="61232">MLEATPNDASLRCFEVDADNTFGTPTQSNHRSSPHMYPGLLATAQDSFPISNGQSPQLSPGHSFTTGLGLAGSSSDWLQQETNAANNDSLIFSSSGRYNPGLNHYPHSAAQTRMTVYDTPQQPHERGDGECQHGPYSGDQLSTQLFENRFSNIPVTQSYNSLGQPHAYTFSQPDSGIRSGHSSNGSTPIAACSDVQDMCEGREHGRDCNRCTSGHNNAPKPFVCVPASFIELIQQGSTMLLALHTIHLRSSNGFRQAISIPFDINVQQLLGSINALKRSYGVIQAYEGSNVLFELDLQACHAFISANYPPTSHAFRQFIDGLKFQRQGQWKGCIKNSTHLLETLCNTLFMWDDAALQVTYSAANEISHEIEDRLDLNPNDEQHQQIAFAAAQLYRIIGRQLELQFYDHLKRALGRPNICHEVVLDVGRAIISLRRRLASWTQRWDKSQPWDSVPFPPEIESYTDEDNDNDYSLGGGSIIADRVKNLCLILYVYFCYMRRRLPVEEQSDLYTMEVRDPENDQMVKEDLPQYESIKGFEDWLQFDVN</sequence>
<dbReference type="AlphaFoldDB" id="G9NNK7"/>
<keyword evidence="2" id="KW-1185">Reference proteome</keyword>
<dbReference type="OrthoDB" id="5425448at2759"/>
<gene>
    <name evidence="1" type="ORF">TRIATDRAFT_316685</name>
</gene>
<name>G9NNK7_HYPAI</name>
<dbReference type="Proteomes" id="UP000005426">
    <property type="component" value="Unassembled WGS sequence"/>
</dbReference>
<dbReference type="EMBL" id="ABDG02000020">
    <property type="protein sequence ID" value="EHK47651.1"/>
    <property type="molecule type" value="Genomic_DNA"/>
</dbReference>
<dbReference type="OMA" id="FCYMRRR"/>
<accession>G9NNK7</accession>
<dbReference type="eggNOG" id="ENOG502SJ37">
    <property type="taxonomic scope" value="Eukaryota"/>
</dbReference>
<comment type="caution">
    <text evidence="1">The sequence shown here is derived from an EMBL/GenBank/DDBJ whole genome shotgun (WGS) entry which is preliminary data.</text>
</comment>
<dbReference type="HOGENOM" id="CLU_499717_0_0_1"/>
<evidence type="ECO:0000313" key="1">
    <source>
        <dbReference type="EMBL" id="EHK47651.1"/>
    </source>
</evidence>